<protein>
    <submittedName>
        <fullName evidence="2">GNAT family N-acetyltransferase</fullName>
    </submittedName>
</protein>
<comment type="caution">
    <text evidence="2">The sequence shown here is derived from an EMBL/GenBank/DDBJ whole genome shotgun (WGS) entry which is preliminary data.</text>
</comment>
<evidence type="ECO:0000259" key="1">
    <source>
        <dbReference type="PROSITE" id="PS51186"/>
    </source>
</evidence>
<reference evidence="2" key="1">
    <citation type="submission" date="2020-11" db="EMBL/GenBank/DDBJ databases">
        <title>Genome of Flavobacterium soyangense.</title>
        <authorList>
            <person name="Liu Q."/>
            <person name="Xin Y.-H."/>
        </authorList>
    </citation>
    <scope>NUCLEOTIDE SEQUENCE</scope>
    <source>
        <strain evidence="2">CGMCC 1.13493</strain>
    </source>
</reference>
<evidence type="ECO:0000313" key="2">
    <source>
        <dbReference type="EMBL" id="MBF2708944.1"/>
    </source>
</evidence>
<dbReference type="RefSeq" id="WP_194312197.1">
    <property type="nucleotide sequence ID" value="NZ_JADHEC010000020.1"/>
</dbReference>
<dbReference type="PROSITE" id="PS51186">
    <property type="entry name" value="GNAT"/>
    <property type="match status" value="1"/>
</dbReference>
<dbReference type="Pfam" id="PF00583">
    <property type="entry name" value="Acetyltransf_1"/>
    <property type="match status" value="1"/>
</dbReference>
<dbReference type="GO" id="GO:0016747">
    <property type="term" value="F:acyltransferase activity, transferring groups other than amino-acyl groups"/>
    <property type="evidence" value="ECO:0007669"/>
    <property type="project" value="InterPro"/>
</dbReference>
<dbReference type="InterPro" id="IPR000182">
    <property type="entry name" value="GNAT_dom"/>
</dbReference>
<dbReference type="Gene3D" id="3.40.630.30">
    <property type="match status" value="1"/>
</dbReference>
<gene>
    <name evidence="2" type="ORF">IR213_10115</name>
</gene>
<dbReference type="AlphaFoldDB" id="A0A930UDV2"/>
<dbReference type="InterPro" id="IPR016181">
    <property type="entry name" value="Acyl_CoA_acyltransferase"/>
</dbReference>
<evidence type="ECO:0000313" key="3">
    <source>
        <dbReference type="Proteomes" id="UP000646211"/>
    </source>
</evidence>
<keyword evidence="3" id="KW-1185">Reference proteome</keyword>
<feature type="domain" description="N-acetyltransferase" evidence="1">
    <location>
        <begin position="1"/>
        <end position="159"/>
    </location>
</feature>
<dbReference type="EMBL" id="JADHEC010000020">
    <property type="protein sequence ID" value="MBF2708944.1"/>
    <property type="molecule type" value="Genomic_DNA"/>
</dbReference>
<dbReference type="Proteomes" id="UP000646211">
    <property type="component" value="Unassembled WGS sequence"/>
</dbReference>
<proteinExistence type="predicted"/>
<dbReference type="CDD" id="cd04301">
    <property type="entry name" value="NAT_SF"/>
    <property type="match status" value="1"/>
</dbReference>
<organism evidence="2 3">
    <name type="scientific">Flavobacterium soyangense</name>
    <dbReference type="NCBI Taxonomy" id="2023265"/>
    <lineage>
        <taxon>Bacteria</taxon>
        <taxon>Pseudomonadati</taxon>
        <taxon>Bacteroidota</taxon>
        <taxon>Flavobacteriia</taxon>
        <taxon>Flavobacteriales</taxon>
        <taxon>Flavobacteriaceae</taxon>
        <taxon>Flavobacterium</taxon>
    </lineage>
</organism>
<dbReference type="SUPFAM" id="SSF55729">
    <property type="entry name" value="Acyl-CoA N-acyltransferases (Nat)"/>
    <property type="match status" value="1"/>
</dbReference>
<name>A0A930UDV2_9FLAO</name>
<sequence>MLEKVKADDFSYIYKLYMNPEVNPFLLYEMMDSETFRPIFDDLLKDEVLYLYKEGTKTLGMCKLVRQKYRDEHKLYLGGVAIHPEHFGKGFGRKMMLEIIDFCREKAILRIELTAAVHNKKAIQLYENVGFIKEGVLKNYTYLKSKNQFIDEVLMSNLL</sequence>
<dbReference type="PANTHER" id="PTHR43072">
    <property type="entry name" value="N-ACETYLTRANSFERASE"/>
    <property type="match status" value="1"/>
</dbReference>
<accession>A0A930UDV2</accession>